<dbReference type="EMBL" id="KZ506285">
    <property type="protein sequence ID" value="PKU40381.1"/>
    <property type="molecule type" value="Genomic_DNA"/>
</dbReference>
<dbReference type="AlphaFoldDB" id="A0A2I0U2X4"/>
<keyword evidence="3" id="KW-1185">Reference proteome</keyword>
<proteinExistence type="predicted"/>
<reference evidence="3" key="1">
    <citation type="submission" date="2017-11" db="EMBL/GenBank/DDBJ databases">
        <authorList>
            <person name="Lima N.C."/>
            <person name="Parody-Merino A.M."/>
            <person name="Battley P.F."/>
            <person name="Fidler A.E."/>
            <person name="Prosdocimi F."/>
        </authorList>
    </citation>
    <scope>NUCLEOTIDE SEQUENCE [LARGE SCALE GENOMIC DNA]</scope>
</reference>
<evidence type="ECO:0000256" key="1">
    <source>
        <dbReference type="SAM" id="MobiDB-lite"/>
    </source>
</evidence>
<gene>
    <name evidence="2" type="ORF">llap_9312</name>
</gene>
<evidence type="ECO:0008006" key="4">
    <source>
        <dbReference type="Google" id="ProtNLM"/>
    </source>
</evidence>
<reference evidence="3" key="2">
    <citation type="submission" date="2017-12" db="EMBL/GenBank/DDBJ databases">
        <title>Genome sequence of the Bar-tailed Godwit (Limosa lapponica baueri).</title>
        <authorList>
            <person name="Lima N.C.B."/>
            <person name="Parody-Merino A.M."/>
            <person name="Battley P.F."/>
            <person name="Fidler A.E."/>
            <person name="Prosdocimi F."/>
        </authorList>
    </citation>
    <scope>NUCLEOTIDE SEQUENCE [LARGE SCALE GENOMIC DNA]</scope>
</reference>
<accession>A0A2I0U2X4</accession>
<sequence length="151" mass="16744">MIDRLEGCVATQMDLDKLQKWASSKLMKFNKGKCKALHLDKINPMYQERWGVQQLESNVAEKDLVLVDTEFTRSQKCTFVAKKSKIIESCMRQSSASKLREVILLLYSSGVLGPALGSPVQGRHRKTGASPTKDHNDGEGTGVGQEAMTTE</sequence>
<evidence type="ECO:0000313" key="3">
    <source>
        <dbReference type="Proteomes" id="UP000233556"/>
    </source>
</evidence>
<feature type="region of interest" description="Disordered" evidence="1">
    <location>
        <begin position="117"/>
        <end position="151"/>
    </location>
</feature>
<dbReference type="PANTHER" id="PTHR33332">
    <property type="entry name" value="REVERSE TRANSCRIPTASE DOMAIN-CONTAINING PROTEIN"/>
    <property type="match status" value="1"/>
</dbReference>
<organism evidence="2 3">
    <name type="scientific">Limosa lapponica baueri</name>
    <dbReference type="NCBI Taxonomy" id="1758121"/>
    <lineage>
        <taxon>Eukaryota</taxon>
        <taxon>Metazoa</taxon>
        <taxon>Chordata</taxon>
        <taxon>Craniata</taxon>
        <taxon>Vertebrata</taxon>
        <taxon>Euteleostomi</taxon>
        <taxon>Archelosauria</taxon>
        <taxon>Archosauria</taxon>
        <taxon>Dinosauria</taxon>
        <taxon>Saurischia</taxon>
        <taxon>Theropoda</taxon>
        <taxon>Coelurosauria</taxon>
        <taxon>Aves</taxon>
        <taxon>Neognathae</taxon>
        <taxon>Neoaves</taxon>
        <taxon>Charadriiformes</taxon>
        <taxon>Scolopacidae</taxon>
        <taxon>Limosa</taxon>
    </lineage>
</organism>
<dbReference type="OrthoDB" id="10056483at2759"/>
<protein>
    <recommendedName>
        <fullName evidence="4">Rna-directed dna polymerase from mobile element jockey-like</fullName>
    </recommendedName>
</protein>
<evidence type="ECO:0000313" key="2">
    <source>
        <dbReference type="EMBL" id="PKU40381.1"/>
    </source>
</evidence>
<dbReference type="Proteomes" id="UP000233556">
    <property type="component" value="Unassembled WGS sequence"/>
</dbReference>
<name>A0A2I0U2X4_LIMLA</name>